<dbReference type="Proteomes" id="UP000226257">
    <property type="component" value="Unassembled WGS sequence"/>
</dbReference>
<comment type="caution">
    <text evidence="3">The sequence shown here is derived from an EMBL/GenBank/DDBJ whole genome shotgun (WGS) entry which is preliminary data.</text>
</comment>
<feature type="region of interest" description="Disordered" evidence="2">
    <location>
        <begin position="153"/>
        <end position="180"/>
    </location>
</feature>
<dbReference type="EMBL" id="NVDQ01000007">
    <property type="protein sequence ID" value="PFV11223.1"/>
    <property type="molecule type" value="Genomic_DNA"/>
</dbReference>
<gene>
    <name evidence="3" type="ORF">COK98_02835</name>
</gene>
<dbReference type="Pfam" id="PF06810">
    <property type="entry name" value="Phage_scaffold"/>
    <property type="match status" value="1"/>
</dbReference>
<reference evidence="3 4" key="1">
    <citation type="submission" date="2017-09" db="EMBL/GenBank/DDBJ databases">
        <title>Large-scale bioinformatics analysis of Bacillus genomes uncovers conserved roles of natural products in bacterial physiology.</title>
        <authorList>
            <consortium name="Agbiome Team Llc"/>
            <person name="Bleich R.M."/>
            <person name="Grubbs K.J."/>
            <person name="Santa Maria K.C."/>
            <person name="Allen S.E."/>
            <person name="Farag S."/>
            <person name="Shank E.A."/>
            <person name="Bowers A."/>
        </authorList>
    </citation>
    <scope>NUCLEOTIDE SEQUENCE [LARGE SCALE GENOMIC DNA]</scope>
    <source>
        <strain evidence="3 4">AFS060282</strain>
    </source>
</reference>
<organism evidence="3 4">
    <name type="scientific">Bacillus cereus</name>
    <dbReference type="NCBI Taxonomy" id="1396"/>
    <lineage>
        <taxon>Bacteria</taxon>
        <taxon>Bacillati</taxon>
        <taxon>Bacillota</taxon>
        <taxon>Bacilli</taxon>
        <taxon>Bacillales</taxon>
        <taxon>Bacillaceae</taxon>
        <taxon>Bacillus</taxon>
        <taxon>Bacillus cereus group</taxon>
    </lineage>
</organism>
<protein>
    <submittedName>
        <fullName evidence="3">Scaffolding protein</fullName>
    </submittedName>
</protein>
<keyword evidence="1" id="KW-0175">Coiled coil</keyword>
<evidence type="ECO:0000313" key="3">
    <source>
        <dbReference type="EMBL" id="PFV11223.1"/>
    </source>
</evidence>
<proteinExistence type="predicted"/>
<dbReference type="InterPro" id="IPR009636">
    <property type="entry name" value="SCAF"/>
</dbReference>
<name>A0A9X7BGB8_BACCE</name>
<dbReference type="RefSeq" id="WP_098659916.1">
    <property type="nucleotide sequence ID" value="NZ_NVDQ01000007.1"/>
</dbReference>
<feature type="coiled-coil region" evidence="1">
    <location>
        <begin position="20"/>
        <end position="92"/>
    </location>
</feature>
<dbReference type="AlphaFoldDB" id="A0A9X7BGB8"/>
<evidence type="ECO:0000256" key="1">
    <source>
        <dbReference type="SAM" id="Coils"/>
    </source>
</evidence>
<sequence>MNEEFLKKLGLSDEVITKIMAEHNNSVVETEQKLTTVESEATTLKEQLQQRDNDIATLKQNAGSNEELKGQLETLQEKYDKDTADLQASMAESKLNYKVDLALKDANALNGTAVKALLNMDSIKMNDKDELEGLTEQIESLKKAEDSSMLFKQAEANPAPPNWSVGGNHNNPGNNEPTWKDRLAANIAKVKQ</sequence>
<feature type="compositionally biased region" description="Low complexity" evidence="2">
    <location>
        <begin position="166"/>
        <end position="175"/>
    </location>
</feature>
<evidence type="ECO:0000256" key="2">
    <source>
        <dbReference type="SAM" id="MobiDB-lite"/>
    </source>
</evidence>
<accession>A0A9X7BGB8</accession>
<evidence type="ECO:0000313" key="4">
    <source>
        <dbReference type="Proteomes" id="UP000226257"/>
    </source>
</evidence>